<proteinExistence type="predicted"/>
<protein>
    <submittedName>
        <fullName evidence="2">Uncharacterized protein</fullName>
    </submittedName>
</protein>
<keyword evidence="1" id="KW-0812">Transmembrane</keyword>
<comment type="caution">
    <text evidence="2">The sequence shown here is derived from an EMBL/GenBank/DDBJ whole genome shotgun (WGS) entry which is preliminary data.</text>
</comment>
<feature type="transmembrane region" description="Helical" evidence="1">
    <location>
        <begin position="18"/>
        <end position="40"/>
    </location>
</feature>
<gene>
    <name evidence="2" type="ORF">QO016_001770</name>
</gene>
<accession>A0ABU0HIY7</accession>
<dbReference type="RefSeq" id="WP_283206157.1">
    <property type="nucleotide sequence ID" value="NZ_BPQX01000015.1"/>
</dbReference>
<dbReference type="Proteomes" id="UP001236369">
    <property type="component" value="Unassembled WGS sequence"/>
</dbReference>
<keyword evidence="1" id="KW-0472">Membrane</keyword>
<evidence type="ECO:0000256" key="1">
    <source>
        <dbReference type="SAM" id="Phobius"/>
    </source>
</evidence>
<sequence>MSDVSSRADAATANGPSFVAALCGFVSSMVAASALVLLLVTL</sequence>
<reference evidence="2 3" key="1">
    <citation type="submission" date="2023-07" db="EMBL/GenBank/DDBJ databases">
        <title>Genomic Encyclopedia of Type Strains, Phase IV (KMG-IV): sequencing the most valuable type-strain genomes for metagenomic binning, comparative biology and taxonomic classification.</title>
        <authorList>
            <person name="Goeker M."/>
        </authorList>
    </citation>
    <scope>NUCLEOTIDE SEQUENCE [LARGE SCALE GENOMIC DNA]</scope>
    <source>
        <strain evidence="2 3">DSM 19562</strain>
    </source>
</reference>
<evidence type="ECO:0000313" key="3">
    <source>
        <dbReference type="Proteomes" id="UP001236369"/>
    </source>
</evidence>
<name>A0ABU0HIY7_9HYPH</name>
<evidence type="ECO:0000313" key="2">
    <source>
        <dbReference type="EMBL" id="MDQ0442276.1"/>
    </source>
</evidence>
<organism evidence="2 3">
    <name type="scientific">Methylobacterium persicinum</name>
    <dbReference type="NCBI Taxonomy" id="374426"/>
    <lineage>
        <taxon>Bacteria</taxon>
        <taxon>Pseudomonadati</taxon>
        <taxon>Pseudomonadota</taxon>
        <taxon>Alphaproteobacteria</taxon>
        <taxon>Hyphomicrobiales</taxon>
        <taxon>Methylobacteriaceae</taxon>
        <taxon>Methylobacterium</taxon>
    </lineage>
</organism>
<dbReference type="EMBL" id="JAUSVV010000003">
    <property type="protein sequence ID" value="MDQ0442276.1"/>
    <property type="molecule type" value="Genomic_DNA"/>
</dbReference>
<keyword evidence="1" id="KW-1133">Transmembrane helix</keyword>
<keyword evidence="3" id="KW-1185">Reference proteome</keyword>